<protein>
    <submittedName>
        <fullName evidence="1">Uncharacterized protein</fullName>
    </submittedName>
</protein>
<dbReference type="EMBL" id="CAADRP010001719">
    <property type="protein sequence ID" value="VFU50021.1"/>
    <property type="molecule type" value="Genomic_DNA"/>
</dbReference>
<accession>A0A6N2MC02</accession>
<proteinExistence type="predicted"/>
<dbReference type="AlphaFoldDB" id="A0A6N2MC02"/>
<evidence type="ECO:0000313" key="1">
    <source>
        <dbReference type="EMBL" id="VFU50021.1"/>
    </source>
</evidence>
<reference evidence="1" key="1">
    <citation type="submission" date="2019-03" db="EMBL/GenBank/DDBJ databases">
        <authorList>
            <person name="Mank J."/>
            <person name="Almeida P."/>
        </authorList>
    </citation>
    <scope>NUCLEOTIDE SEQUENCE</scope>
    <source>
        <strain evidence="1">78183</strain>
    </source>
</reference>
<gene>
    <name evidence="1" type="ORF">SVIM_LOCUS332127</name>
</gene>
<name>A0A6N2MC02_SALVM</name>
<organism evidence="1">
    <name type="scientific">Salix viminalis</name>
    <name type="common">Common osier</name>
    <name type="synonym">Basket willow</name>
    <dbReference type="NCBI Taxonomy" id="40686"/>
    <lineage>
        <taxon>Eukaryota</taxon>
        <taxon>Viridiplantae</taxon>
        <taxon>Streptophyta</taxon>
        <taxon>Embryophyta</taxon>
        <taxon>Tracheophyta</taxon>
        <taxon>Spermatophyta</taxon>
        <taxon>Magnoliopsida</taxon>
        <taxon>eudicotyledons</taxon>
        <taxon>Gunneridae</taxon>
        <taxon>Pentapetalae</taxon>
        <taxon>rosids</taxon>
        <taxon>fabids</taxon>
        <taxon>Malpighiales</taxon>
        <taxon>Salicaceae</taxon>
        <taxon>Saliceae</taxon>
        <taxon>Salix</taxon>
    </lineage>
</organism>
<sequence>MAAMEMAVMDEKEVAVMDMKLPFDSSQSSQFDLDSQTISVKELTVDDDESDHSRYSDGCHRKISGVLMILDEDLDLNWNSSICSMCYSSWFDLDTQTISVKELPDVTGFGHLTSFDPGNSLSLHYRRRRRCFC</sequence>